<evidence type="ECO:0000313" key="3">
    <source>
        <dbReference type="Proteomes" id="UP000222542"/>
    </source>
</evidence>
<feature type="region of interest" description="Disordered" evidence="1">
    <location>
        <begin position="99"/>
        <end position="126"/>
    </location>
</feature>
<reference evidence="2 3" key="2">
    <citation type="journal article" date="2017" name="Genome Biol.">
        <title>New reference genome sequences of hot pepper reveal the massive evolution of plant disease-resistance genes by retroduplication.</title>
        <authorList>
            <person name="Kim S."/>
            <person name="Park J."/>
            <person name="Yeom S.I."/>
            <person name="Kim Y.M."/>
            <person name="Seo E."/>
            <person name="Kim K.T."/>
            <person name="Kim M.S."/>
            <person name="Lee J.M."/>
            <person name="Cheong K."/>
            <person name="Shin H.S."/>
            <person name="Kim S.B."/>
            <person name="Han K."/>
            <person name="Lee J."/>
            <person name="Park M."/>
            <person name="Lee H.A."/>
            <person name="Lee H.Y."/>
            <person name="Lee Y."/>
            <person name="Oh S."/>
            <person name="Lee J.H."/>
            <person name="Choi E."/>
            <person name="Choi E."/>
            <person name="Lee S.E."/>
            <person name="Jeon J."/>
            <person name="Kim H."/>
            <person name="Choi G."/>
            <person name="Song H."/>
            <person name="Lee J."/>
            <person name="Lee S.C."/>
            <person name="Kwon J.K."/>
            <person name="Lee H.Y."/>
            <person name="Koo N."/>
            <person name="Hong Y."/>
            <person name="Kim R.W."/>
            <person name="Kang W.H."/>
            <person name="Huh J.H."/>
            <person name="Kang B.C."/>
            <person name="Yang T.J."/>
            <person name="Lee Y.H."/>
            <person name="Bennetzen J.L."/>
            <person name="Choi D."/>
        </authorList>
    </citation>
    <scope>NUCLEOTIDE SEQUENCE [LARGE SCALE GENOMIC DNA]</scope>
    <source>
        <strain evidence="3">cv. CM334</strain>
    </source>
</reference>
<reference evidence="2 3" key="1">
    <citation type="journal article" date="2014" name="Nat. Genet.">
        <title>Genome sequence of the hot pepper provides insights into the evolution of pungency in Capsicum species.</title>
        <authorList>
            <person name="Kim S."/>
            <person name="Park M."/>
            <person name="Yeom S.I."/>
            <person name="Kim Y.M."/>
            <person name="Lee J.M."/>
            <person name="Lee H.A."/>
            <person name="Seo E."/>
            <person name="Choi J."/>
            <person name="Cheong K."/>
            <person name="Kim K.T."/>
            <person name="Jung K."/>
            <person name="Lee G.W."/>
            <person name="Oh S.K."/>
            <person name="Bae C."/>
            <person name="Kim S.B."/>
            <person name="Lee H.Y."/>
            <person name="Kim S.Y."/>
            <person name="Kim M.S."/>
            <person name="Kang B.C."/>
            <person name="Jo Y.D."/>
            <person name="Yang H.B."/>
            <person name="Jeong H.J."/>
            <person name="Kang W.H."/>
            <person name="Kwon J.K."/>
            <person name="Shin C."/>
            <person name="Lim J.Y."/>
            <person name="Park J.H."/>
            <person name="Huh J.H."/>
            <person name="Kim J.S."/>
            <person name="Kim B.D."/>
            <person name="Cohen O."/>
            <person name="Paran I."/>
            <person name="Suh M.C."/>
            <person name="Lee S.B."/>
            <person name="Kim Y.K."/>
            <person name="Shin Y."/>
            <person name="Noh S.J."/>
            <person name="Park J."/>
            <person name="Seo Y.S."/>
            <person name="Kwon S.Y."/>
            <person name="Kim H.A."/>
            <person name="Park J.M."/>
            <person name="Kim H.J."/>
            <person name="Choi S.B."/>
            <person name="Bosland P.W."/>
            <person name="Reeves G."/>
            <person name="Jo S.H."/>
            <person name="Lee B.W."/>
            <person name="Cho H.T."/>
            <person name="Choi H.S."/>
            <person name="Lee M.S."/>
            <person name="Yu Y."/>
            <person name="Do Choi Y."/>
            <person name="Park B.S."/>
            <person name="van Deynze A."/>
            <person name="Ashrafi H."/>
            <person name="Hill T."/>
            <person name="Kim W.T."/>
            <person name="Pai H.S."/>
            <person name="Ahn H.K."/>
            <person name="Yeam I."/>
            <person name="Giovannoni J.J."/>
            <person name="Rose J.K."/>
            <person name="Sorensen I."/>
            <person name="Lee S.J."/>
            <person name="Kim R.W."/>
            <person name="Choi I.Y."/>
            <person name="Choi B.S."/>
            <person name="Lim J.S."/>
            <person name="Lee Y.H."/>
            <person name="Choi D."/>
        </authorList>
    </citation>
    <scope>NUCLEOTIDE SEQUENCE [LARGE SCALE GENOMIC DNA]</scope>
    <source>
        <strain evidence="3">cv. CM334</strain>
    </source>
</reference>
<protein>
    <recommendedName>
        <fullName evidence="4">Ubiquitin-like protease family profile domain-containing protein</fullName>
    </recommendedName>
</protein>
<feature type="compositionally biased region" description="Basic and acidic residues" evidence="1">
    <location>
        <begin position="116"/>
        <end position="126"/>
    </location>
</feature>
<dbReference type="OMA" id="TFQVEYV"/>
<dbReference type="EMBL" id="AYRZ02000010">
    <property type="protein sequence ID" value="PHT70517.1"/>
    <property type="molecule type" value="Genomic_DNA"/>
</dbReference>
<keyword evidence="3" id="KW-1185">Reference proteome</keyword>
<comment type="caution">
    <text evidence="2">The sequence shown here is derived from an EMBL/GenBank/DDBJ whole genome shotgun (WGS) entry which is preliminary data.</text>
</comment>
<dbReference type="PANTHER" id="PTHR33022:SF13">
    <property type="entry name" value="UBIQUITIN-LIKE PROTEASE FAMILY PROFILE DOMAIN-CONTAINING PROTEIN"/>
    <property type="match status" value="1"/>
</dbReference>
<dbReference type="SUPFAM" id="SSF54001">
    <property type="entry name" value="Cysteine proteinases"/>
    <property type="match status" value="1"/>
</dbReference>
<accession>A0A2G2YL89</accession>
<evidence type="ECO:0000256" key="1">
    <source>
        <dbReference type="SAM" id="MobiDB-lite"/>
    </source>
</evidence>
<dbReference type="AlphaFoldDB" id="A0A2G2YL89"/>
<dbReference type="PANTHER" id="PTHR33022">
    <property type="entry name" value="DUF1985 DOMAIN-CONTAINING PROTEIN"/>
    <property type="match status" value="1"/>
</dbReference>
<evidence type="ECO:0008006" key="4">
    <source>
        <dbReference type="Google" id="ProtNLM"/>
    </source>
</evidence>
<evidence type="ECO:0000313" key="2">
    <source>
        <dbReference type="EMBL" id="PHT70517.1"/>
    </source>
</evidence>
<gene>
    <name evidence="2" type="ORF">T459_25621</name>
</gene>
<proteinExistence type="predicted"/>
<dbReference type="Gramene" id="PHT70517">
    <property type="protein sequence ID" value="PHT70517"/>
    <property type="gene ID" value="T459_25621"/>
</dbReference>
<name>A0A2G2YL89_CAPAN</name>
<dbReference type="InterPro" id="IPR038765">
    <property type="entry name" value="Papain-like_cys_pep_sf"/>
</dbReference>
<organism evidence="2 3">
    <name type="scientific">Capsicum annuum</name>
    <name type="common">Capsicum pepper</name>
    <dbReference type="NCBI Taxonomy" id="4072"/>
    <lineage>
        <taxon>Eukaryota</taxon>
        <taxon>Viridiplantae</taxon>
        <taxon>Streptophyta</taxon>
        <taxon>Embryophyta</taxon>
        <taxon>Tracheophyta</taxon>
        <taxon>Spermatophyta</taxon>
        <taxon>Magnoliopsida</taxon>
        <taxon>eudicotyledons</taxon>
        <taxon>Gunneridae</taxon>
        <taxon>Pentapetalae</taxon>
        <taxon>asterids</taxon>
        <taxon>lamiids</taxon>
        <taxon>Solanales</taxon>
        <taxon>Solanaceae</taxon>
        <taxon>Solanoideae</taxon>
        <taxon>Capsiceae</taxon>
        <taxon>Capsicum</taxon>
    </lineage>
</organism>
<dbReference type="Proteomes" id="UP000222542">
    <property type="component" value="Unassembled WGS sequence"/>
</dbReference>
<dbReference type="Gene3D" id="3.40.395.10">
    <property type="entry name" value="Adenoviral Proteinase, Chain A"/>
    <property type="match status" value="1"/>
</dbReference>
<sequence>MLPTYLLYSNFFNQKIPTDWAALESYKGKTERSTFQVEYVSGIAQQDSGRLDCGVFVVVFAKYLSEELGIPSSGIDAQYHHLRYASLLCKYRSEKVENGYFSDNDDPPRPKSMFSTKEKDPVLNIL</sequence>